<protein>
    <recommendedName>
        <fullName evidence="3">Acylphosphatase-like domain-containing protein</fullName>
    </recommendedName>
</protein>
<sequence length="71" mass="8243">IQSIINYPFQKFVWNNYDGSVEIIGYLETKKEIEEFVEKMKKGPEMASVKESNVIIIPSDPPVDETFEMDN</sequence>
<feature type="non-terminal residue" evidence="4">
    <location>
        <position position="1"/>
    </location>
</feature>
<evidence type="ECO:0000313" key="4">
    <source>
        <dbReference type="EMBL" id="TKZ35058.1"/>
    </source>
</evidence>
<evidence type="ECO:0000259" key="3">
    <source>
        <dbReference type="PROSITE" id="PS51160"/>
    </source>
</evidence>
<dbReference type="PROSITE" id="PS51160">
    <property type="entry name" value="ACYLPHOSPHATASE_3"/>
    <property type="match status" value="1"/>
</dbReference>
<comment type="similarity">
    <text evidence="2">Belongs to the acylphosphatase family.</text>
</comment>
<proteinExistence type="inferred from homology"/>
<reference evidence="4 5" key="1">
    <citation type="journal article" date="2019" name="Anaerobe">
        <title>Brachyspira catarrhinii sp. nov., an anaerobic intestinal spirochaete isolated from vervet monkeys may have been misidentified as Brachyspira aalborgi in previous studies.</title>
        <authorList>
            <person name="Phillips N.D."/>
            <person name="La T."/>
            <person name="Hampson D.J."/>
        </authorList>
    </citation>
    <scope>NUCLEOTIDE SEQUENCE [LARGE SCALE GENOMIC DNA]</scope>
    <source>
        <strain evidence="4 5">Z12</strain>
    </source>
</reference>
<dbReference type="EMBL" id="SJDU01000172">
    <property type="protein sequence ID" value="TKZ35058.1"/>
    <property type="molecule type" value="Genomic_DNA"/>
</dbReference>
<name>A0ABY2TQD1_9SPIR</name>
<dbReference type="Proteomes" id="UP000310168">
    <property type="component" value="Unassembled WGS sequence"/>
</dbReference>
<dbReference type="RefSeq" id="WP_137998460.1">
    <property type="nucleotide sequence ID" value="NZ_SJDU01000172.1"/>
</dbReference>
<organism evidence="4 5">
    <name type="scientific">Brachyspira catarrhinii</name>
    <dbReference type="NCBI Taxonomy" id="2528966"/>
    <lineage>
        <taxon>Bacteria</taxon>
        <taxon>Pseudomonadati</taxon>
        <taxon>Spirochaetota</taxon>
        <taxon>Spirochaetia</taxon>
        <taxon>Brachyspirales</taxon>
        <taxon>Brachyspiraceae</taxon>
        <taxon>Brachyspira</taxon>
    </lineage>
</organism>
<evidence type="ECO:0000313" key="5">
    <source>
        <dbReference type="Proteomes" id="UP000310168"/>
    </source>
</evidence>
<feature type="domain" description="Acylphosphatase-like" evidence="3">
    <location>
        <begin position="1"/>
        <end position="71"/>
    </location>
</feature>
<accession>A0ABY2TQD1</accession>
<dbReference type="Pfam" id="PF00708">
    <property type="entry name" value="Acylphosphatase"/>
    <property type="match status" value="1"/>
</dbReference>
<keyword evidence="5" id="KW-1185">Reference proteome</keyword>
<dbReference type="Gene3D" id="3.30.70.100">
    <property type="match status" value="1"/>
</dbReference>
<comment type="caution">
    <text evidence="1">Lacks conserved residue(s) required for the propagation of feature annotation.</text>
</comment>
<evidence type="ECO:0000256" key="1">
    <source>
        <dbReference type="PROSITE-ProRule" id="PRU00520"/>
    </source>
</evidence>
<dbReference type="InterPro" id="IPR001792">
    <property type="entry name" value="Acylphosphatase-like_dom"/>
</dbReference>
<gene>
    <name evidence="4" type="ORF">EZH24_07285</name>
</gene>
<comment type="caution">
    <text evidence="4">The sequence shown here is derived from an EMBL/GenBank/DDBJ whole genome shotgun (WGS) entry which is preliminary data.</text>
</comment>
<evidence type="ECO:0000256" key="2">
    <source>
        <dbReference type="RuleBase" id="RU004168"/>
    </source>
</evidence>